<name>A0A218ZW69_9PSED</name>
<dbReference type="AlphaFoldDB" id="A0A218ZW69"/>
<evidence type="ECO:0000313" key="7">
    <source>
        <dbReference type="Proteomes" id="UP000586252"/>
    </source>
</evidence>
<dbReference type="Pfam" id="PF03797">
    <property type="entry name" value="Autotransporter"/>
    <property type="match status" value="1"/>
</dbReference>
<dbReference type="InterPro" id="IPR006315">
    <property type="entry name" value="OM_autotransptr_brl_dom"/>
</dbReference>
<evidence type="ECO:0000256" key="2">
    <source>
        <dbReference type="SAM" id="SignalP"/>
    </source>
</evidence>
<evidence type="ECO:0000313" key="5">
    <source>
        <dbReference type="EMBL" id="NNA77405.1"/>
    </source>
</evidence>
<reference evidence="6 7" key="1">
    <citation type="journal article" date="2020" name="Front. Microbiol.">
        <title>Genetic Organization of the aprX-lipA2 Operon Affects the Proteolytic Potential of Pseudomonas Species in Milk.</title>
        <authorList>
            <person name="Maier C."/>
            <person name="Huptas C."/>
            <person name="von Neubeck M."/>
            <person name="Scherer S."/>
            <person name="Wenning M."/>
            <person name="Lucking G."/>
        </authorList>
    </citation>
    <scope>NUCLEOTIDE SEQUENCE [LARGE SCALE GENOMIC DNA]</scope>
    <source>
        <strain evidence="5 7">WS 5404</strain>
        <strain evidence="4 6">WS 5405</strain>
    </source>
</reference>
<evidence type="ECO:0000313" key="4">
    <source>
        <dbReference type="EMBL" id="NNA73684.1"/>
    </source>
</evidence>
<dbReference type="InterPro" id="IPR043990">
    <property type="entry name" value="AC_1"/>
</dbReference>
<dbReference type="PANTHER" id="PTHR35037">
    <property type="entry name" value="C-TERMINAL REGION OF AIDA-LIKE PROTEIN"/>
    <property type="match status" value="1"/>
</dbReference>
<dbReference type="InterPro" id="IPR012332">
    <property type="entry name" value="Autotransporter_pectin_lyase_C"/>
</dbReference>
<evidence type="ECO:0000313" key="6">
    <source>
        <dbReference type="Proteomes" id="UP000535954"/>
    </source>
</evidence>
<sequence length="866" mass="89773">MQKPSGFSTRAVLAVGLISLQYMIPQSSHAACVLTPGTGNDTYTCDSGSSPGLTDLSGDNRLNLPAGGTGTINGNVTFGPGVDAVRIDSGLITGVVQQGAGIDDFLMTGGQILALFQGDGLDTFRMEGGTIVGAFEDGDVAYQSGGTIGRVNMKLDKNFYEMTGGTIEGNLVTGFDVDTIRMLNGFIGGNISTSGGDDSITVSGGVINGEIRASVGNDTFNWLGGGQINSSVLMGDGDDTALLRNLSESLLASTPSVDGGLGNDQLTFDNTTSSTPARYVGWETVNLDNASRFDLAGDFFLGDSASNTGTFNIDGSSTLAVTQGAIRPYTAGQLATLNNAGTIDMTGDNSATSVLTVHGNYVGNNGRLHLQTVLGDENSATDKLVVSDGSISGHTQLGVSNLGGAGGLTQNNGIEVVQALNGAVSSTDAFALNGSVSAGAYEYMLFKGGVTAGTENNWYLRSSLVAVQPPAVPSVPPPVVPPVAVAPIPPTAPVVGPDEPPVEPPTAQPVAPIKPPAPPPSPVAAVTSPQSAASNPVLPSAVAGAAPIALYRLEVPVYSVDIPAAQVMTLQALGTFHERQGEQSLLTETGAVPAGWARAYGSDFNKSWSGTVTPSFDGTSKGYQVGHDLYASETGGGQTQRFGLFIGQSRLRGDVKGFALGWQDHRAGRIKLDGDNFGAYWTLTDPTGWYVDLVAMGTRLDGDNKSDRGVKMDIEGHALTLSAEAGYPITLSEHWVVEPQAQVIGQKIDLDSQHDGISKVSFDSQEYWTGRLGARLKGRYLVSNMPVEPYLRANVWHTFGGSDTVTFDDVDRIKSDHKSSTADIGAGVVAQLSSAVSAYVEGKYGTGLDDNNFEGASGSIGVRVSW</sequence>
<dbReference type="NCBIfam" id="TIGR01414">
    <property type="entry name" value="autotrans_barl"/>
    <property type="match status" value="1"/>
</dbReference>
<dbReference type="EMBL" id="JAAQYI010000001">
    <property type="protein sequence ID" value="NNA77405.1"/>
    <property type="molecule type" value="Genomic_DNA"/>
</dbReference>
<dbReference type="Pfam" id="PF18883">
    <property type="entry name" value="AC_1"/>
    <property type="match status" value="1"/>
</dbReference>
<feature type="signal peptide" evidence="2">
    <location>
        <begin position="1"/>
        <end position="30"/>
    </location>
</feature>
<dbReference type="InterPro" id="IPR051551">
    <property type="entry name" value="Autotransporter_adhesion"/>
</dbReference>
<protein>
    <submittedName>
        <fullName evidence="5">Autotransporter outer membrane beta-barrel domain-containing protein</fullName>
    </submittedName>
</protein>
<feature type="region of interest" description="Disordered" evidence="1">
    <location>
        <begin position="495"/>
        <end position="531"/>
    </location>
</feature>
<proteinExistence type="predicted"/>
<keyword evidence="2" id="KW-0732">Signal</keyword>
<dbReference type="SUPFAM" id="SSF51126">
    <property type="entry name" value="Pectin lyase-like"/>
    <property type="match status" value="1"/>
</dbReference>
<dbReference type="Gene3D" id="2.160.20.20">
    <property type="match status" value="1"/>
</dbReference>
<dbReference type="InterPro" id="IPR036709">
    <property type="entry name" value="Autotransporte_beta_dom_sf"/>
</dbReference>
<feature type="chain" id="PRO_5039977222" evidence="2">
    <location>
        <begin position="31"/>
        <end position="866"/>
    </location>
</feature>
<dbReference type="Proteomes" id="UP000586252">
    <property type="component" value="Unassembled WGS sequence"/>
</dbReference>
<dbReference type="InterPro" id="IPR005546">
    <property type="entry name" value="Autotransporte_beta"/>
</dbReference>
<dbReference type="Proteomes" id="UP000535954">
    <property type="component" value="Unassembled WGS sequence"/>
</dbReference>
<dbReference type="GeneID" id="45731799"/>
<dbReference type="SUPFAM" id="SSF103515">
    <property type="entry name" value="Autotransporter"/>
    <property type="match status" value="1"/>
</dbReference>
<dbReference type="EMBL" id="JAAQYH010000006">
    <property type="protein sequence ID" value="NNA73684.1"/>
    <property type="molecule type" value="Genomic_DNA"/>
</dbReference>
<dbReference type="GO" id="GO:0019867">
    <property type="term" value="C:outer membrane"/>
    <property type="evidence" value="ECO:0007669"/>
    <property type="project" value="InterPro"/>
</dbReference>
<comment type="caution">
    <text evidence="5">The sequence shown here is derived from an EMBL/GenBank/DDBJ whole genome shotgun (WGS) entry which is preliminary data.</text>
</comment>
<dbReference type="CDD" id="cd01344">
    <property type="entry name" value="PL2_Passenger_AT"/>
    <property type="match status" value="1"/>
</dbReference>
<dbReference type="InterPro" id="IPR011050">
    <property type="entry name" value="Pectin_lyase_fold/virulence"/>
</dbReference>
<evidence type="ECO:0000256" key="1">
    <source>
        <dbReference type="SAM" id="MobiDB-lite"/>
    </source>
</evidence>
<dbReference type="PANTHER" id="PTHR35037:SF2">
    <property type="match status" value="1"/>
</dbReference>
<feature type="compositionally biased region" description="Pro residues" evidence="1">
    <location>
        <begin position="495"/>
        <end position="522"/>
    </location>
</feature>
<feature type="domain" description="Autotransporter" evidence="3">
    <location>
        <begin position="588"/>
        <end position="866"/>
    </location>
</feature>
<dbReference type="SMART" id="SM00869">
    <property type="entry name" value="Autotransporter"/>
    <property type="match status" value="1"/>
</dbReference>
<gene>
    <name evidence="4" type="ORF">HBO13_13655</name>
    <name evidence="5" type="ORF">HBO30_01610</name>
</gene>
<dbReference type="RefSeq" id="WP_057709913.1">
    <property type="nucleotide sequence ID" value="NZ_JAAQYH010000006.1"/>
</dbReference>
<dbReference type="PROSITE" id="PS51208">
    <property type="entry name" value="AUTOTRANSPORTER"/>
    <property type="match status" value="1"/>
</dbReference>
<dbReference type="Gene3D" id="2.40.128.130">
    <property type="entry name" value="Autotransporter beta-domain"/>
    <property type="match status" value="1"/>
</dbReference>
<organism evidence="5 7">
    <name type="scientific">Pseudomonas lactis</name>
    <dbReference type="NCBI Taxonomy" id="1615674"/>
    <lineage>
        <taxon>Bacteria</taxon>
        <taxon>Pseudomonadati</taxon>
        <taxon>Pseudomonadota</taxon>
        <taxon>Gammaproteobacteria</taxon>
        <taxon>Pseudomonadales</taxon>
        <taxon>Pseudomonadaceae</taxon>
        <taxon>Pseudomonas</taxon>
    </lineage>
</organism>
<accession>A0A218ZW69</accession>
<evidence type="ECO:0000259" key="3">
    <source>
        <dbReference type="PROSITE" id="PS51208"/>
    </source>
</evidence>